<evidence type="ECO:0000256" key="6">
    <source>
        <dbReference type="ARBA" id="ARBA00023136"/>
    </source>
</evidence>
<evidence type="ECO:0000313" key="10">
    <source>
        <dbReference type="Proteomes" id="UP000014500"/>
    </source>
</evidence>
<protein>
    <recommendedName>
        <fullName evidence="8">Major facilitator superfamily (MFS) profile domain-containing protein</fullName>
    </recommendedName>
</protein>
<keyword evidence="3 7" id="KW-0812">Transmembrane</keyword>
<dbReference type="FunFam" id="1.20.1250.20:FF:000059">
    <property type="entry name" value="Solute carrier family 17 member 9"/>
    <property type="match status" value="1"/>
</dbReference>
<dbReference type="GO" id="GO:0015293">
    <property type="term" value="F:symporter activity"/>
    <property type="evidence" value="ECO:0007669"/>
    <property type="project" value="UniProtKB-KW"/>
</dbReference>
<proteinExistence type="predicted"/>
<evidence type="ECO:0000259" key="8">
    <source>
        <dbReference type="PROSITE" id="PS50850"/>
    </source>
</evidence>
<dbReference type="PhylomeDB" id="T1IKV8"/>
<dbReference type="CDD" id="cd17380">
    <property type="entry name" value="MFS_SLC17A9_like"/>
    <property type="match status" value="1"/>
</dbReference>
<reference evidence="9" key="2">
    <citation type="submission" date="2015-02" db="UniProtKB">
        <authorList>
            <consortium name="EnsemblMetazoa"/>
        </authorList>
    </citation>
    <scope>IDENTIFICATION</scope>
</reference>
<comment type="subcellular location">
    <subcellularLocation>
        <location evidence="1">Membrane</location>
        <topology evidence="1">Multi-pass membrane protein</topology>
    </subcellularLocation>
</comment>
<feature type="transmembrane region" description="Helical" evidence="7">
    <location>
        <begin position="298"/>
        <end position="318"/>
    </location>
</feature>
<reference evidence="10" key="1">
    <citation type="submission" date="2011-05" db="EMBL/GenBank/DDBJ databases">
        <authorList>
            <person name="Richards S.R."/>
            <person name="Qu J."/>
            <person name="Jiang H."/>
            <person name="Jhangiani S.N."/>
            <person name="Agravi P."/>
            <person name="Goodspeed R."/>
            <person name="Gross S."/>
            <person name="Mandapat C."/>
            <person name="Jackson L."/>
            <person name="Mathew T."/>
            <person name="Pu L."/>
            <person name="Thornton R."/>
            <person name="Saada N."/>
            <person name="Wilczek-Boney K.B."/>
            <person name="Lee S."/>
            <person name="Kovar C."/>
            <person name="Wu Y."/>
            <person name="Scherer S.E."/>
            <person name="Worley K.C."/>
            <person name="Muzny D.M."/>
            <person name="Gibbs R."/>
        </authorList>
    </citation>
    <scope>NUCLEOTIDE SEQUENCE</scope>
    <source>
        <strain evidence="10">Brora</strain>
    </source>
</reference>
<evidence type="ECO:0000256" key="5">
    <source>
        <dbReference type="ARBA" id="ARBA00022989"/>
    </source>
</evidence>
<dbReference type="Pfam" id="PF07690">
    <property type="entry name" value="MFS_1"/>
    <property type="match status" value="1"/>
</dbReference>
<dbReference type="PROSITE" id="PS50850">
    <property type="entry name" value="MFS"/>
    <property type="match status" value="1"/>
</dbReference>
<feature type="transmembrane region" description="Helical" evidence="7">
    <location>
        <begin position="101"/>
        <end position="121"/>
    </location>
</feature>
<evidence type="ECO:0000256" key="4">
    <source>
        <dbReference type="ARBA" id="ARBA00022847"/>
    </source>
</evidence>
<evidence type="ECO:0000256" key="3">
    <source>
        <dbReference type="ARBA" id="ARBA00022692"/>
    </source>
</evidence>
<keyword evidence="5 7" id="KW-1133">Transmembrane helix</keyword>
<dbReference type="EMBL" id="JH430660">
    <property type="status" value="NOT_ANNOTATED_CDS"/>
    <property type="molecule type" value="Genomic_DNA"/>
</dbReference>
<dbReference type="InterPro" id="IPR011701">
    <property type="entry name" value="MFS"/>
</dbReference>
<feature type="transmembrane region" description="Helical" evidence="7">
    <location>
        <begin position="127"/>
        <end position="147"/>
    </location>
</feature>
<dbReference type="PROSITE" id="PS00217">
    <property type="entry name" value="SUGAR_TRANSPORT_2"/>
    <property type="match status" value="1"/>
</dbReference>
<keyword evidence="10" id="KW-1185">Reference proteome</keyword>
<dbReference type="SUPFAM" id="SSF103473">
    <property type="entry name" value="MFS general substrate transporter"/>
    <property type="match status" value="1"/>
</dbReference>
<dbReference type="GO" id="GO:0015867">
    <property type="term" value="P:ATP transport"/>
    <property type="evidence" value="ECO:0007669"/>
    <property type="project" value="TreeGrafter"/>
</dbReference>
<feature type="transmembrane region" description="Helical" evidence="7">
    <location>
        <begin position="417"/>
        <end position="438"/>
    </location>
</feature>
<accession>T1IKV8</accession>
<evidence type="ECO:0000256" key="7">
    <source>
        <dbReference type="SAM" id="Phobius"/>
    </source>
</evidence>
<evidence type="ECO:0000256" key="2">
    <source>
        <dbReference type="ARBA" id="ARBA00022448"/>
    </source>
</evidence>
<evidence type="ECO:0000256" key="1">
    <source>
        <dbReference type="ARBA" id="ARBA00004141"/>
    </source>
</evidence>
<organism evidence="9 10">
    <name type="scientific">Strigamia maritima</name>
    <name type="common">European centipede</name>
    <name type="synonym">Geophilus maritimus</name>
    <dbReference type="NCBI Taxonomy" id="126957"/>
    <lineage>
        <taxon>Eukaryota</taxon>
        <taxon>Metazoa</taxon>
        <taxon>Ecdysozoa</taxon>
        <taxon>Arthropoda</taxon>
        <taxon>Myriapoda</taxon>
        <taxon>Chilopoda</taxon>
        <taxon>Pleurostigmophora</taxon>
        <taxon>Geophilomorpha</taxon>
        <taxon>Linotaeniidae</taxon>
        <taxon>Strigamia</taxon>
    </lineage>
</organism>
<dbReference type="OMA" id="LITFWMP"/>
<keyword evidence="4" id="KW-0769">Symport</keyword>
<feature type="domain" description="Major facilitator superfamily (MFS) profile" evidence="8">
    <location>
        <begin position="31"/>
        <end position="443"/>
    </location>
</feature>
<feature type="transmembrane region" description="Helical" evidence="7">
    <location>
        <begin position="168"/>
        <end position="187"/>
    </location>
</feature>
<dbReference type="InterPro" id="IPR044777">
    <property type="entry name" value="SLC17A9-like"/>
</dbReference>
<dbReference type="InterPro" id="IPR036259">
    <property type="entry name" value="MFS_trans_sf"/>
</dbReference>
<evidence type="ECO:0000313" key="9">
    <source>
        <dbReference type="EnsemblMetazoa" id="SMAR001570-PA"/>
    </source>
</evidence>
<dbReference type="Gene3D" id="1.20.1250.20">
    <property type="entry name" value="MFS general substrate transporter like domains"/>
    <property type="match status" value="2"/>
</dbReference>
<feature type="transmembrane region" description="Helical" evidence="7">
    <location>
        <begin position="199"/>
        <end position="219"/>
    </location>
</feature>
<feature type="transmembrane region" description="Helical" evidence="7">
    <location>
        <begin position="388"/>
        <end position="411"/>
    </location>
</feature>
<feature type="transmembrane region" description="Helical" evidence="7">
    <location>
        <begin position="35"/>
        <end position="61"/>
    </location>
</feature>
<dbReference type="InterPro" id="IPR050382">
    <property type="entry name" value="MFS_Na/Anion_cotransporter"/>
</dbReference>
<keyword evidence="6 7" id="KW-0472">Membrane</keyword>
<dbReference type="InterPro" id="IPR005829">
    <property type="entry name" value="Sugar_transporter_CS"/>
</dbReference>
<dbReference type="FunFam" id="1.20.1250.20:FF:000003">
    <property type="entry name" value="Solute carrier family 17 member 3"/>
    <property type="match status" value="1"/>
</dbReference>
<dbReference type="STRING" id="126957.T1IKV8"/>
<dbReference type="eggNOG" id="KOG2532">
    <property type="taxonomic scope" value="Eukaryota"/>
</dbReference>
<dbReference type="InterPro" id="IPR020846">
    <property type="entry name" value="MFS_dom"/>
</dbReference>
<sequence>MVAKVHDIQMNDVNGILPNQKKTDDKQWLRSRKNVWLGTLFCGCAALYACRTTMPITIVAITKELEWSKTDAGSVLSCFFWGYSLTQVIGGYLSDRFGGEFVIMSAAIGWSVITFWTPQIVRTFDDHSVTLTFVILSRVLMGLCQGMHFPSVTSLSSQRLPDEDRTSFFSTVSAGVHLGTIFSGSIGSYVLESYGWPSVFHVTGVFAISWVLFLKYFVIERQISLSALKSTTDSQSQQQICPARTSVPWLILFRSSGFWAMIISHICETNSTHILISWLPTYFHENFPGSKGWVFNVVPWIICIPFSILGGWTAENLIRKGFTVTFVRKLMETLAQLGKAFFLLLIGSVQSFEAALFCMTFALAAGSFHNCAVFINPQDIAPKYAGSVFGLMNMAGAIPGFIGVYLAGHILEVTGSWIAVFNITAIVNVVGAVVYVCFGTGRCIVP</sequence>
<dbReference type="GO" id="GO:0016020">
    <property type="term" value="C:membrane"/>
    <property type="evidence" value="ECO:0007669"/>
    <property type="project" value="UniProtKB-SubCell"/>
</dbReference>
<dbReference type="AlphaFoldDB" id="T1IKV8"/>
<keyword evidence="2" id="KW-0813">Transport</keyword>
<dbReference type="Proteomes" id="UP000014500">
    <property type="component" value="Unassembled WGS sequence"/>
</dbReference>
<dbReference type="HOGENOM" id="CLU_001265_5_11_1"/>
<feature type="transmembrane region" description="Helical" evidence="7">
    <location>
        <begin position="73"/>
        <end position="94"/>
    </location>
</feature>
<dbReference type="EnsemblMetazoa" id="SMAR001570-RA">
    <property type="protein sequence ID" value="SMAR001570-PA"/>
    <property type="gene ID" value="SMAR001570"/>
</dbReference>
<dbReference type="PANTHER" id="PTHR11662">
    <property type="entry name" value="SOLUTE CARRIER FAMILY 17"/>
    <property type="match status" value="1"/>
</dbReference>
<name>T1IKV8_STRMM</name>
<dbReference type="PANTHER" id="PTHR11662:SF279">
    <property type="entry name" value="VOLTAGE-GATED PURINE NUCLEOTIDE UNIPORTER SLC17A9"/>
    <property type="match status" value="1"/>
</dbReference>